<evidence type="ECO:0000313" key="8">
    <source>
        <dbReference type="EMBL" id="KFM28230.1"/>
    </source>
</evidence>
<dbReference type="OrthoDB" id="18786at2759"/>
<evidence type="ECO:0000256" key="3">
    <source>
        <dbReference type="ARBA" id="ARBA00023034"/>
    </source>
</evidence>
<feature type="domain" description="Conserved oligomeric Golgi complex subunit 5 helical" evidence="7">
    <location>
        <begin position="183"/>
        <end position="423"/>
    </location>
</feature>
<evidence type="ECO:0000256" key="2">
    <source>
        <dbReference type="ARBA" id="ARBA00020974"/>
    </source>
</evidence>
<sequence length="658" mass="67966">MGKGAKNSLALAEAGSVLDDPVFTPFLADDFDAATFASQAIVSGGGSAPAHMRELREGIDRLEAGIREHLNTHQDSLLASAGSLGSVEADLDRTSLSIAALRSLASRVRADVAGPAARVRALTHQARGLQSTIDLLQHVTYRLKLVSQLRASVANGQGLLEAASVARILAQIQSLDDSTSRDMRGVDVISADAVFLLSTRENVVRQAQTALREGLSSLSQADVGSALQVFFNLGGLSGALRAHLAASLARVDAASTACLDPRRAPARQGGAAPGAGPADPGGEGPWEGLAAALGMLRSEAVAAWHLERVLARKRDAASGLLFAEALRGEGTPREGDGAAGRVEGGQGRGEPNEEAAGSSTTKSEAPDFGPSPVRDFWEGALPALAARFEAAAASAAPSRTAAGALRDALTGSYPRLAALLEETAAAVAQVPRCLAAALAWLPEPARPHLRSALDQLAAVSLELVLPTLSALSDHLEEGVLALHAHGAWRAEAADVVETSEPMRRLLQRVAHARQEYLSRFPASTLLPPAASAAGNLQGSAPTPTVPRALAQRLAARLLSVYVRHASLLRPVSHAGALQLAKDAGELEAAAAQQLAPLDALQAPYSLWLDDHSEAEALAFIAAAVMAGEAALKQRGQGEDATLAAMRMVLQAHAPPTGA</sequence>
<dbReference type="GO" id="GO:0000139">
    <property type="term" value="C:Golgi membrane"/>
    <property type="evidence" value="ECO:0007669"/>
    <property type="project" value="UniProtKB-SubCell"/>
</dbReference>
<dbReference type="KEGG" id="apro:F751_6997"/>
<gene>
    <name evidence="8" type="ORF">F751_6997</name>
</gene>
<feature type="region of interest" description="Disordered" evidence="5">
    <location>
        <begin position="328"/>
        <end position="372"/>
    </location>
</feature>
<feature type="region of interest" description="Disordered" evidence="5">
    <location>
        <begin position="262"/>
        <end position="286"/>
    </location>
</feature>
<protein>
    <recommendedName>
        <fullName evidence="2">Conserved oligomeric Golgi complex subunit 5</fullName>
    </recommendedName>
</protein>
<dbReference type="InterPro" id="IPR048485">
    <property type="entry name" value="COG5_helical"/>
</dbReference>
<dbReference type="Pfam" id="PF20649">
    <property type="entry name" value="COG5_C"/>
    <property type="match status" value="1"/>
</dbReference>
<dbReference type="STRING" id="3075.A0A087SR76"/>
<comment type="subcellular location">
    <subcellularLocation>
        <location evidence="1">Golgi apparatus membrane</location>
        <topology evidence="1">Peripheral membrane protein</topology>
    </subcellularLocation>
</comment>
<evidence type="ECO:0000256" key="4">
    <source>
        <dbReference type="ARBA" id="ARBA00023136"/>
    </source>
</evidence>
<dbReference type="eggNOG" id="KOG2211">
    <property type="taxonomic scope" value="Eukaryota"/>
</dbReference>
<evidence type="ECO:0000256" key="5">
    <source>
        <dbReference type="SAM" id="MobiDB-lite"/>
    </source>
</evidence>
<dbReference type="AlphaFoldDB" id="A0A087SR76"/>
<keyword evidence="4" id="KW-0472">Membrane</keyword>
<keyword evidence="9" id="KW-1185">Reference proteome</keyword>
<dbReference type="PANTHER" id="PTHR13228">
    <property type="entry name" value="CONSERVED OLIGOMERIC GOLGI COMPLEX COMPONENT 5"/>
    <property type="match status" value="1"/>
</dbReference>
<evidence type="ECO:0000259" key="6">
    <source>
        <dbReference type="Pfam" id="PF10392"/>
    </source>
</evidence>
<proteinExistence type="predicted"/>
<reference evidence="8 9" key="1">
    <citation type="journal article" date="2014" name="BMC Genomics">
        <title>Oil accumulation mechanisms of the oleaginous microalga Chlorella protothecoides revealed through its genome, transcriptomes, and proteomes.</title>
        <authorList>
            <person name="Gao C."/>
            <person name="Wang Y."/>
            <person name="Shen Y."/>
            <person name="Yan D."/>
            <person name="He X."/>
            <person name="Dai J."/>
            <person name="Wu Q."/>
        </authorList>
    </citation>
    <scope>NUCLEOTIDE SEQUENCE [LARGE SCALE GENOMIC DNA]</scope>
    <source>
        <strain evidence="8 9">0710</strain>
    </source>
</reference>
<dbReference type="Pfam" id="PF10392">
    <property type="entry name" value="COG5_N"/>
    <property type="match status" value="1"/>
</dbReference>
<dbReference type="GO" id="GO:0006891">
    <property type="term" value="P:intra-Golgi vesicle-mediated transport"/>
    <property type="evidence" value="ECO:0007669"/>
    <property type="project" value="InterPro"/>
</dbReference>
<dbReference type="InterPro" id="IPR019465">
    <property type="entry name" value="Cog5"/>
</dbReference>
<organism evidence="8 9">
    <name type="scientific">Auxenochlorella protothecoides</name>
    <name type="common">Green microalga</name>
    <name type="synonym">Chlorella protothecoides</name>
    <dbReference type="NCBI Taxonomy" id="3075"/>
    <lineage>
        <taxon>Eukaryota</taxon>
        <taxon>Viridiplantae</taxon>
        <taxon>Chlorophyta</taxon>
        <taxon>core chlorophytes</taxon>
        <taxon>Trebouxiophyceae</taxon>
        <taxon>Chlorellales</taxon>
        <taxon>Chlorellaceae</taxon>
        <taxon>Auxenochlorella</taxon>
    </lineage>
</organism>
<evidence type="ECO:0000313" key="9">
    <source>
        <dbReference type="Proteomes" id="UP000028924"/>
    </source>
</evidence>
<dbReference type="EMBL" id="KL662165">
    <property type="protein sequence ID" value="KFM28230.1"/>
    <property type="molecule type" value="Genomic_DNA"/>
</dbReference>
<name>A0A087SR76_AUXPR</name>
<feature type="domain" description="Conserved oligomeric Golgi complex subunit 5 N-terminal" evidence="6">
    <location>
        <begin position="25"/>
        <end position="149"/>
    </location>
</feature>
<dbReference type="PANTHER" id="PTHR13228:SF3">
    <property type="entry name" value="CONSERVED OLIGOMERIC GOLGI COMPLEX SUBUNIT 5"/>
    <property type="match status" value="1"/>
</dbReference>
<dbReference type="Proteomes" id="UP000028924">
    <property type="component" value="Unassembled WGS sequence"/>
</dbReference>
<accession>A0A087SR76</accession>
<dbReference type="GeneID" id="23618388"/>
<feature type="compositionally biased region" description="Low complexity" evidence="5">
    <location>
        <begin position="266"/>
        <end position="278"/>
    </location>
</feature>
<dbReference type="GO" id="GO:0017119">
    <property type="term" value="C:Golgi transport complex"/>
    <property type="evidence" value="ECO:0007669"/>
    <property type="project" value="InterPro"/>
</dbReference>
<keyword evidence="3" id="KW-0333">Golgi apparatus</keyword>
<evidence type="ECO:0000259" key="7">
    <source>
        <dbReference type="Pfam" id="PF20649"/>
    </source>
</evidence>
<dbReference type="RefSeq" id="XP_011401243.1">
    <property type="nucleotide sequence ID" value="XM_011402941.1"/>
</dbReference>
<dbReference type="InterPro" id="IPR049176">
    <property type="entry name" value="COG5_N"/>
</dbReference>
<evidence type="ECO:0000256" key="1">
    <source>
        <dbReference type="ARBA" id="ARBA00004395"/>
    </source>
</evidence>